<reference evidence="6 7" key="1">
    <citation type="submission" date="2020-07" db="EMBL/GenBank/DDBJ databases">
        <title>Sequencing the genomes of 1000 actinobacteria strains.</title>
        <authorList>
            <person name="Klenk H.-P."/>
        </authorList>
    </citation>
    <scope>NUCLEOTIDE SEQUENCE [LARGE SCALE GENOMIC DNA]</scope>
    <source>
        <strain evidence="6 7">DSM 44749</strain>
    </source>
</reference>
<dbReference type="RefSeq" id="WP_083658734.1">
    <property type="nucleotide sequence ID" value="NZ_BAAAJZ010000015.1"/>
</dbReference>
<dbReference type="UniPathway" id="UPA00120">
    <property type="reaction ID" value="UER00203"/>
</dbReference>
<dbReference type="InterPro" id="IPR008240">
    <property type="entry name" value="Chorismate_mutase_periplasmic"/>
</dbReference>
<evidence type="ECO:0000259" key="5">
    <source>
        <dbReference type="PROSITE" id="PS51168"/>
    </source>
</evidence>
<dbReference type="NCBIfam" id="TIGR01806">
    <property type="entry name" value="CM_mono2"/>
    <property type="match status" value="1"/>
</dbReference>
<dbReference type="InterPro" id="IPR036979">
    <property type="entry name" value="CM_dom_sf"/>
</dbReference>
<evidence type="ECO:0000256" key="2">
    <source>
        <dbReference type="ARBA" id="ARBA00012404"/>
    </source>
</evidence>
<evidence type="ECO:0000313" key="7">
    <source>
        <dbReference type="Proteomes" id="UP000549695"/>
    </source>
</evidence>
<dbReference type="AlphaFoldDB" id="A0A852VXS1"/>
<dbReference type="GO" id="GO:0046417">
    <property type="term" value="P:chorismate metabolic process"/>
    <property type="evidence" value="ECO:0007669"/>
    <property type="project" value="InterPro"/>
</dbReference>
<feature type="domain" description="Chorismate mutase" evidence="5">
    <location>
        <begin position="23"/>
        <end position="116"/>
    </location>
</feature>
<dbReference type="EC" id="5.4.99.5" evidence="2"/>
<dbReference type="Proteomes" id="UP000549695">
    <property type="component" value="Unassembled WGS sequence"/>
</dbReference>
<keyword evidence="7" id="KW-1185">Reference proteome</keyword>
<dbReference type="InterPro" id="IPR002701">
    <property type="entry name" value="CM_II_prokaryot"/>
</dbReference>
<dbReference type="InterPro" id="IPR051331">
    <property type="entry name" value="Chorismate_mutase-related"/>
</dbReference>
<dbReference type="EMBL" id="JACCCZ010000001">
    <property type="protein sequence ID" value="NYG01728.1"/>
    <property type="molecule type" value="Genomic_DNA"/>
</dbReference>
<dbReference type="GO" id="GO:0009697">
    <property type="term" value="P:salicylic acid biosynthetic process"/>
    <property type="evidence" value="ECO:0007669"/>
    <property type="project" value="TreeGrafter"/>
</dbReference>
<comment type="caution">
    <text evidence="6">The sequence shown here is derived from an EMBL/GenBank/DDBJ whole genome shotgun (WGS) entry which is preliminary data.</text>
</comment>
<evidence type="ECO:0000256" key="4">
    <source>
        <dbReference type="ARBA" id="ARBA00023235"/>
    </source>
</evidence>
<sequence length="199" mass="20588">MIGTRGTALAGALLVLGLLAGCGDQPLPLTEGPPGASPADGLIRVVQLSAQRAQVSDQVAAAKFGTGAAVTDPAREAAVVAQARADAIRDGVDPDWTARVVADQIAASTQVQNDLIRQWTDRPDTRPAQRPELARVRPQLDRIGDELVAALKLTGPARANEECPSTLAQAAVEQAQGLDEVHRNALGRSLKSVCDGAPG</sequence>
<dbReference type="GeneID" id="98051791"/>
<evidence type="ECO:0000256" key="3">
    <source>
        <dbReference type="ARBA" id="ARBA00022729"/>
    </source>
</evidence>
<keyword evidence="3" id="KW-0732">Signal</keyword>
<dbReference type="SUPFAM" id="SSF48600">
    <property type="entry name" value="Chorismate mutase II"/>
    <property type="match status" value="1"/>
</dbReference>
<dbReference type="InterPro" id="IPR036263">
    <property type="entry name" value="Chorismate_II_sf"/>
</dbReference>
<organism evidence="6 7">
    <name type="scientific">Pseudonocardia alni</name>
    <name type="common">Amycolata alni</name>
    <dbReference type="NCBI Taxonomy" id="33907"/>
    <lineage>
        <taxon>Bacteria</taxon>
        <taxon>Bacillati</taxon>
        <taxon>Actinomycetota</taxon>
        <taxon>Actinomycetes</taxon>
        <taxon>Pseudonocardiales</taxon>
        <taxon>Pseudonocardiaceae</taxon>
        <taxon>Pseudonocardia</taxon>
    </lineage>
</organism>
<dbReference type="SMART" id="SM00830">
    <property type="entry name" value="CM_2"/>
    <property type="match status" value="1"/>
</dbReference>
<comment type="pathway">
    <text evidence="1">Metabolic intermediate biosynthesis; prephenate biosynthesis; prephenate from chorismate: step 1/1.</text>
</comment>
<dbReference type="GO" id="GO:0004106">
    <property type="term" value="F:chorismate mutase activity"/>
    <property type="evidence" value="ECO:0007669"/>
    <property type="project" value="UniProtKB-EC"/>
</dbReference>
<evidence type="ECO:0000256" key="1">
    <source>
        <dbReference type="ARBA" id="ARBA00004817"/>
    </source>
</evidence>
<dbReference type="PROSITE" id="PS51257">
    <property type="entry name" value="PROKAR_LIPOPROTEIN"/>
    <property type="match status" value="1"/>
</dbReference>
<accession>A0A852VXS1</accession>
<dbReference type="Gene3D" id="1.20.59.10">
    <property type="entry name" value="Chorismate mutase"/>
    <property type="match status" value="1"/>
</dbReference>
<protein>
    <recommendedName>
        <fullName evidence="2">chorismate mutase</fullName>
        <ecNumber evidence="2">5.4.99.5</ecNumber>
    </recommendedName>
</protein>
<dbReference type="PANTHER" id="PTHR38041">
    <property type="entry name" value="CHORISMATE MUTASE"/>
    <property type="match status" value="1"/>
</dbReference>
<dbReference type="PANTHER" id="PTHR38041:SF2">
    <property type="entry name" value="SECRETED CHORISMATE MUTASE"/>
    <property type="match status" value="1"/>
</dbReference>
<dbReference type="PROSITE" id="PS51168">
    <property type="entry name" value="CHORISMATE_MUT_2"/>
    <property type="match status" value="1"/>
</dbReference>
<dbReference type="Pfam" id="PF01817">
    <property type="entry name" value="CM_2"/>
    <property type="match status" value="1"/>
</dbReference>
<gene>
    <name evidence="6" type="ORF">HDA37_002013</name>
</gene>
<name>A0A852VXS1_PSEA5</name>
<proteinExistence type="predicted"/>
<evidence type="ECO:0000313" key="6">
    <source>
        <dbReference type="EMBL" id="NYG01728.1"/>
    </source>
</evidence>
<keyword evidence="4 6" id="KW-0413">Isomerase</keyword>